<feature type="signal peptide" evidence="1">
    <location>
        <begin position="1"/>
        <end position="26"/>
    </location>
</feature>
<evidence type="ECO:0000313" key="2">
    <source>
        <dbReference type="EMBL" id="SEQ59006.1"/>
    </source>
</evidence>
<dbReference type="RefSeq" id="WP_089745622.1">
    <property type="nucleotide sequence ID" value="NZ_FOGF01000002.1"/>
</dbReference>
<proteinExistence type="predicted"/>
<dbReference type="AlphaFoldDB" id="A0A1H9H9Q2"/>
<reference evidence="2 3" key="1">
    <citation type="submission" date="2016-10" db="EMBL/GenBank/DDBJ databases">
        <authorList>
            <person name="de Groot N.N."/>
        </authorList>
    </citation>
    <scope>NUCLEOTIDE SEQUENCE [LARGE SCALE GENOMIC DNA]</scope>
    <source>
        <strain evidence="2 3">DSM 15827</strain>
    </source>
</reference>
<keyword evidence="2" id="KW-0255">Endonuclease</keyword>
<keyword evidence="3" id="KW-1185">Reference proteome</keyword>
<gene>
    <name evidence="2" type="ORF">SAMN05421767_10237</name>
</gene>
<keyword evidence="1" id="KW-0732">Signal</keyword>
<dbReference type="GO" id="GO:0004519">
    <property type="term" value="F:endonuclease activity"/>
    <property type="evidence" value="ECO:0007669"/>
    <property type="project" value="UniProtKB-KW"/>
</dbReference>
<name>A0A1H9H9Q2_9LACT</name>
<dbReference type="OrthoDB" id="9783680at2"/>
<keyword evidence="2" id="KW-0378">Hydrolase</keyword>
<organism evidence="2 3">
    <name type="scientific">Granulicatella balaenopterae</name>
    <dbReference type="NCBI Taxonomy" id="137733"/>
    <lineage>
        <taxon>Bacteria</taxon>
        <taxon>Bacillati</taxon>
        <taxon>Bacillota</taxon>
        <taxon>Bacilli</taxon>
        <taxon>Lactobacillales</taxon>
        <taxon>Carnobacteriaceae</taxon>
        <taxon>Granulicatella</taxon>
    </lineage>
</organism>
<feature type="chain" id="PRO_5038814028" evidence="1">
    <location>
        <begin position="27"/>
        <end position="329"/>
    </location>
</feature>
<dbReference type="EMBL" id="FOGF01000002">
    <property type="protein sequence ID" value="SEQ59006.1"/>
    <property type="molecule type" value="Genomic_DNA"/>
</dbReference>
<dbReference type="Gene3D" id="3.40.570.10">
    <property type="entry name" value="Extracellular Endonuclease, subunit A"/>
    <property type="match status" value="1"/>
</dbReference>
<accession>A0A1H9H9Q2</accession>
<protein>
    <submittedName>
        <fullName evidence="2">DNA/RNA non-specific endonuclease</fullName>
    </submittedName>
</protein>
<dbReference type="STRING" id="137733.SAMN05421767_10237"/>
<evidence type="ECO:0000313" key="3">
    <source>
        <dbReference type="Proteomes" id="UP000198556"/>
    </source>
</evidence>
<dbReference type="PROSITE" id="PS51257">
    <property type="entry name" value="PROKAR_LIPOPROTEIN"/>
    <property type="match status" value="1"/>
</dbReference>
<sequence>MKKKRKFKLKANIKSALVLMALVAGVVGCTKDQSLSEFYDSANETLNSANQKIESAYELYDSASSTINDLKDKYLPEDARDGEILERSRLVIDKADSEITTDDILSLDFESQTTVVGLFERFPKYTLEIPESHDLYQVEGQESLIQSLLLDKPDYIIDAKTKKPLLAASLVTIYSVDSHRGNQQKFNEDPVAWPKNKKVVIPYLDGEAYRGWFYNRSHLVADSLGGPAIANNAVTATRTQNVGGPSNDGGMRIPEELAYEFVNDLQSKKKEDALLYIAKPLYQRDQLIPCAVVVHFENEKHHINRTFIVFNTANGFTLNYQNGQFKRFN</sequence>
<dbReference type="Proteomes" id="UP000198556">
    <property type="component" value="Unassembled WGS sequence"/>
</dbReference>
<evidence type="ECO:0000256" key="1">
    <source>
        <dbReference type="SAM" id="SignalP"/>
    </source>
</evidence>
<keyword evidence="2" id="KW-0540">Nuclease</keyword>
<dbReference type="InterPro" id="IPR044929">
    <property type="entry name" value="DNA/RNA_non-sp_Endonuclease_sf"/>
</dbReference>